<keyword evidence="2" id="KW-1185">Reference proteome</keyword>
<sequence length="248" mass="27514">MRSDKQATPFLFASPDRRAAAPSSSSARRVHLRRLCDILHLSIQRGDLPLARNAFGLLARCEDVEWPDIWKFGLVLLATADGDAPPSGDADADVVVGTPKHIEFLQVMMLRYPEQRETLVRELVLSLAMAGRERDALDELELYLPSPPYQDNSVLHTYAGLLCLRLAQSTTDANASRKGGDASEQTLLREAQQHLERARALDPEGVVAPAFIRRLATLTPEYNTASNESDDDMIEVDSKGLGRKRIRI</sequence>
<protein>
    <submittedName>
        <fullName evidence="1">Uncharacterized protein</fullName>
    </submittedName>
</protein>
<proteinExistence type="predicted"/>
<dbReference type="GO" id="GO:0001164">
    <property type="term" value="F:RNA polymerase I core promoter sequence-specific DNA binding"/>
    <property type="evidence" value="ECO:0007669"/>
    <property type="project" value="InterPro"/>
</dbReference>
<dbReference type="GO" id="GO:0042790">
    <property type="term" value="P:nucleolar large rRNA transcription by RNA polymerase I"/>
    <property type="evidence" value="ECO:0007669"/>
    <property type="project" value="TreeGrafter"/>
</dbReference>
<dbReference type="Proteomes" id="UP000759537">
    <property type="component" value="Unassembled WGS sequence"/>
</dbReference>
<dbReference type="InterPro" id="IPR007224">
    <property type="entry name" value="TIF_Rrn11"/>
</dbReference>
<dbReference type="GO" id="GO:0017025">
    <property type="term" value="F:TBP-class protein binding"/>
    <property type="evidence" value="ECO:0007669"/>
    <property type="project" value="TreeGrafter"/>
</dbReference>
<dbReference type="AlphaFoldDB" id="A0A9P5TCU5"/>
<dbReference type="PANTHER" id="PTHR28244:SF1">
    <property type="entry name" value="RNA POLYMERASE I-SPECIFIC TRANSCRIPTION INITIATION FACTOR RRN11"/>
    <property type="match status" value="1"/>
</dbReference>
<dbReference type="InterPro" id="IPR053029">
    <property type="entry name" value="RNA_pol_I-specific_init_factor"/>
</dbReference>
<dbReference type="EMBL" id="WHVB01000003">
    <property type="protein sequence ID" value="KAF8484817.1"/>
    <property type="molecule type" value="Genomic_DNA"/>
</dbReference>
<accession>A0A9P5TCU5</accession>
<evidence type="ECO:0000313" key="2">
    <source>
        <dbReference type="Proteomes" id="UP000759537"/>
    </source>
</evidence>
<dbReference type="PANTHER" id="PTHR28244">
    <property type="entry name" value="RNA POLYMERASE I-SPECIFIC TRANSCRIPTION INITIATION FACTOR RRN11"/>
    <property type="match status" value="1"/>
</dbReference>
<comment type="caution">
    <text evidence="1">The sequence shown here is derived from an EMBL/GenBank/DDBJ whole genome shotgun (WGS) entry which is preliminary data.</text>
</comment>
<evidence type="ECO:0000313" key="1">
    <source>
        <dbReference type="EMBL" id="KAF8484817.1"/>
    </source>
</evidence>
<dbReference type="OrthoDB" id="2159786at2759"/>
<organism evidence="1 2">
    <name type="scientific">Russula ochroleuca</name>
    <dbReference type="NCBI Taxonomy" id="152965"/>
    <lineage>
        <taxon>Eukaryota</taxon>
        <taxon>Fungi</taxon>
        <taxon>Dikarya</taxon>
        <taxon>Basidiomycota</taxon>
        <taxon>Agaricomycotina</taxon>
        <taxon>Agaricomycetes</taxon>
        <taxon>Russulales</taxon>
        <taxon>Russulaceae</taxon>
        <taxon>Russula</taxon>
    </lineage>
</organism>
<gene>
    <name evidence="1" type="ORF">DFH94DRAFT_689197</name>
</gene>
<name>A0A9P5TCU5_9AGAM</name>
<dbReference type="GO" id="GO:0001181">
    <property type="term" value="F:RNA polymerase I general transcription initiation factor activity"/>
    <property type="evidence" value="ECO:0007669"/>
    <property type="project" value="InterPro"/>
</dbReference>
<dbReference type="GO" id="GO:0070860">
    <property type="term" value="C:RNA polymerase I core factor complex"/>
    <property type="evidence" value="ECO:0007669"/>
    <property type="project" value="TreeGrafter"/>
</dbReference>
<reference evidence="1" key="2">
    <citation type="journal article" date="2020" name="Nat. Commun.">
        <title>Large-scale genome sequencing of mycorrhizal fungi provides insights into the early evolution of symbiotic traits.</title>
        <authorList>
            <person name="Miyauchi S."/>
            <person name="Kiss E."/>
            <person name="Kuo A."/>
            <person name="Drula E."/>
            <person name="Kohler A."/>
            <person name="Sanchez-Garcia M."/>
            <person name="Morin E."/>
            <person name="Andreopoulos B."/>
            <person name="Barry K.W."/>
            <person name="Bonito G."/>
            <person name="Buee M."/>
            <person name="Carver A."/>
            <person name="Chen C."/>
            <person name="Cichocki N."/>
            <person name="Clum A."/>
            <person name="Culley D."/>
            <person name="Crous P.W."/>
            <person name="Fauchery L."/>
            <person name="Girlanda M."/>
            <person name="Hayes R.D."/>
            <person name="Keri Z."/>
            <person name="LaButti K."/>
            <person name="Lipzen A."/>
            <person name="Lombard V."/>
            <person name="Magnuson J."/>
            <person name="Maillard F."/>
            <person name="Murat C."/>
            <person name="Nolan M."/>
            <person name="Ohm R.A."/>
            <person name="Pangilinan J."/>
            <person name="Pereira M.F."/>
            <person name="Perotto S."/>
            <person name="Peter M."/>
            <person name="Pfister S."/>
            <person name="Riley R."/>
            <person name="Sitrit Y."/>
            <person name="Stielow J.B."/>
            <person name="Szollosi G."/>
            <person name="Zifcakova L."/>
            <person name="Stursova M."/>
            <person name="Spatafora J.W."/>
            <person name="Tedersoo L."/>
            <person name="Vaario L.M."/>
            <person name="Yamada A."/>
            <person name="Yan M."/>
            <person name="Wang P."/>
            <person name="Xu J."/>
            <person name="Bruns T."/>
            <person name="Baldrian P."/>
            <person name="Vilgalys R."/>
            <person name="Dunand C."/>
            <person name="Henrissat B."/>
            <person name="Grigoriev I.V."/>
            <person name="Hibbett D."/>
            <person name="Nagy L.G."/>
            <person name="Martin F.M."/>
        </authorList>
    </citation>
    <scope>NUCLEOTIDE SEQUENCE</scope>
    <source>
        <strain evidence="1">Prilba</strain>
    </source>
</reference>
<reference evidence="1" key="1">
    <citation type="submission" date="2019-10" db="EMBL/GenBank/DDBJ databases">
        <authorList>
            <consortium name="DOE Joint Genome Institute"/>
            <person name="Kuo A."/>
            <person name="Miyauchi S."/>
            <person name="Kiss E."/>
            <person name="Drula E."/>
            <person name="Kohler A."/>
            <person name="Sanchez-Garcia M."/>
            <person name="Andreopoulos B."/>
            <person name="Barry K.W."/>
            <person name="Bonito G."/>
            <person name="Buee M."/>
            <person name="Carver A."/>
            <person name="Chen C."/>
            <person name="Cichocki N."/>
            <person name="Clum A."/>
            <person name="Culley D."/>
            <person name="Crous P.W."/>
            <person name="Fauchery L."/>
            <person name="Girlanda M."/>
            <person name="Hayes R."/>
            <person name="Keri Z."/>
            <person name="LaButti K."/>
            <person name="Lipzen A."/>
            <person name="Lombard V."/>
            <person name="Magnuson J."/>
            <person name="Maillard F."/>
            <person name="Morin E."/>
            <person name="Murat C."/>
            <person name="Nolan M."/>
            <person name="Ohm R."/>
            <person name="Pangilinan J."/>
            <person name="Pereira M."/>
            <person name="Perotto S."/>
            <person name="Peter M."/>
            <person name="Riley R."/>
            <person name="Sitrit Y."/>
            <person name="Stielow B."/>
            <person name="Szollosi G."/>
            <person name="Zifcakova L."/>
            <person name="Stursova M."/>
            <person name="Spatafora J.W."/>
            <person name="Tedersoo L."/>
            <person name="Vaario L.-M."/>
            <person name="Yamada A."/>
            <person name="Yan M."/>
            <person name="Wang P."/>
            <person name="Xu J."/>
            <person name="Bruns T."/>
            <person name="Baldrian P."/>
            <person name="Vilgalys R."/>
            <person name="Henrissat B."/>
            <person name="Grigoriev I.V."/>
            <person name="Hibbett D."/>
            <person name="Nagy L.G."/>
            <person name="Martin F.M."/>
        </authorList>
    </citation>
    <scope>NUCLEOTIDE SEQUENCE</scope>
    <source>
        <strain evidence="1">Prilba</strain>
    </source>
</reference>
<dbReference type="Pfam" id="PF04090">
    <property type="entry name" value="Rrn11"/>
    <property type="match status" value="1"/>
</dbReference>